<dbReference type="GO" id="GO:0004386">
    <property type="term" value="F:helicase activity"/>
    <property type="evidence" value="ECO:0007669"/>
    <property type="project" value="UniProtKB-KW"/>
</dbReference>
<dbReference type="PROSITE" id="PS51194">
    <property type="entry name" value="HELICASE_CTER"/>
    <property type="match status" value="1"/>
</dbReference>
<keyword evidence="1" id="KW-0547">Nucleotide-binding</keyword>
<dbReference type="Pfam" id="PF09369">
    <property type="entry name" value="MZB"/>
    <property type="match status" value="1"/>
</dbReference>
<dbReference type="InterPro" id="IPR027417">
    <property type="entry name" value="P-loop_NTPase"/>
</dbReference>
<accession>A0ABY4YS48</accession>
<organism evidence="5 6">
    <name type="scientific">Ornithinimicrobium faecis</name>
    <dbReference type="NCBI Taxonomy" id="2934158"/>
    <lineage>
        <taxon>Bacteria</taxon>
        <taxon>Bacillati</taxon>
        <taxon>Actinomycetota</taxon>
        <taxon>Actinomycetes</taxon>
        <taxon>Micrococcales</taxon>
        <taxon>Ornithinimicrobiaceae</taxon>
        <taxon>Ornithinimicrobium</taxon>
    </lineage>
</organism>
<dbReference type="EMBL" id="CP099489">
    <property type="protein sequence ID" value="USQ79188.1"/>
    <property type="molecule type" value="Genomic_DNA"/>
</dbReference>
<dbReference type="Gene3D" id="3.40.50.300">
    <property type="entry name" value="P-loop containing nucleotide triphosphate hydrolases"/>
    <property type="match status" value="2"/>
</dbReference>
<protein>
    <submittedName>
        <fullName evidence="5">DEAD/DEAH box helicase</fullName>
    </submittedName>
</protein>
<evidence type="ECO:0000313" key="5">
    <source>
        <dbReference type="EMBL" id="USQ79188.1"/>
    </source>
</evidence>
<dbReference type="SUPFAM" id="SSF52540">
    <property type="entry name" value="P-loop containing nucleoside triphosphate hydrolases"/>
    <property type="match status" value="2"/>
</dbReference>
<dbReference type="InterPro" id="IPR011545">
    <property type="entry name" value="DEAD/DEAH_box_helicase_dom"/>
</dbReference>
<keyword evidence="2" id="KW-0067">ATP-binding</keyword>
<dbReference type="InterPro" id="IPR001650">
    <property type="entry name" value="Helicase_C-like"/>
</dbReference>
<reference evidence="5" key="1">
    <citation type="submission" date="2022-06" db="EMBL/GenBank/DDBJ databases">
        <title>Ornithinimicrobium HY1793.</title>
        <authorList>
            <person name="Huang Y."/>
        </authorList>
    </citation>
    <scope>NUCLEOTIDE SEQUENCE</scope>
    <source>
        <strain evidence="5">HY1793</strain>
    </source>
</reference>
<feature type="domain" description="Helicase ATP-binding" evidence="3">
    <location>
        <begin position="95"/>
        <end position="312"/>
    </location>
</feature>
<keyword evidence="5" id="KW-0378">Hydrolase</keyword>
<dbReference type="SMART" id="SM00490">
    <property type="entry name" value="HELICc"/>
    <property type="match status" value="1"/>
</dbReference>
<evidence type="ECO:0000259" key="3">
    <source>
        <dbReference type="PROSITE" id="PS51192"/>
    </source>
</evidence>
<dbReference type="PROSITE" id="PS51192">
    <property type="entry name" value="HELICASE_ATP_BIND_1"/>
    <property type="match status" value="1"/>
</dbReference>
<dbReference type="PANTHER" id="PTHR47957">
    <property type="entry name" value="ATP-DEPENDENT HELICASE HRQ1"/>
    <property type="match status" value="1"/>
</dbReference>
<evidence type="ECO:0000259" key="4">
    <source>
        <dbReference type="PROSITE" id="PS51194"/>
    </source>
</evidence>
<evidence type="ECO:0000256" key="1">
    <source>
        <dbReference type="ARBA" id="ARBA00022741"/>
    </source>
</evidence>
<dbReference type="Pfam" id="PF00271">
    <property type="entry name" value="Helicase_C"/>
    <property type="match status" value="1"/>
</dbReference>
<evidence type="ECO:0000256" key="2">
    <source>
        <dbReference type="ARBA" id="ARBA00022840"/>
    </source>
</evidence>
<dbReference type="Proteomes" id="UP001056455">
    <property type="component" value="Chromosome"/>
</dbReference>
<dbReference type="InterPro" id="IPR018973">
    <property type="entry name" value="MZB"/>
</dbReference>
<dbReference type="Pfam" id="PF00270">
    <property type="entry name" value="DEAD"/>
    <property type="match status" value="1"/>
</dbReference>
<feature type="domain" description="Helicase C-terminal" evidence="4">
    <location>
        <begin position="975"/>
        <end position="1137"/>
    </location>
</feature>
<proteinExistence type="predicted"/>
<dbReference type="RefSeq" id="WP_252592103.1">
    <property type="nucleotide sequence ID" value="NZ_CP099489.1"/>
</dbReference>
<keyword evidence="6" id="KW-1185">Reference proteome</keyword>
<dbReference type="InterPro" id="IPR014001">
    <property type="entry name" value="Helicase_ATP-bd"/>
</dbReference>
<dbReference type="SMART" id="SM00487">
    <property type="entry name" value="DEXDc"/>
    <property type="match status" value="1"/>
</dbReference>
<sequence>MAELLPTLQARELANGLVDYLTTTFALADAEPRRALQEFLEDPDDGIFKGPYLRLRLPFRPADEGWERSLEWRPTWTPYRHQAQAYERLTTLGLNGPGTRPKPTLITTGTGSGKTEAFLHPIIDHVLRAKREGVTGTKAIILYPMNALADDQARRLTTTLTENPALSSVTAAVYTGNQAGTRTTVSEAGLITDRAVIRDSAPDILLTNYKMLDQLLLREADQPLWQQSALSLQYLVLDEFHTYDGAQGTDVAMLLRRLGLALKHHWPDDHPEITDADRKRPLGRITPVATSATLGDEGDPSVMLSFARTVFGEDFESDAVVTESLLSWEEWSGDAARPVGVEARRLDDLTQPELEEFVAQVEALVDDPEALTAELLGCLHGGDVRDVPALTLIAAHPDVRALVDEAGRATAYPDLVDALFPRGTADETVQSLRLHALEGLVAALSHVRADEGRRALGVELNFWVRELTRIDRVASAVPAYHWSDDGSWAGSEDADTVGATFPAIYCRHCGRSGWGVGLAAVGQDLAAEDHDIRRNHLIHEGRFRALLHAPIEDEKALAAEGPEDHIEGLRWLSVGGRTLLDRRPDEDDEELKAGRILPVLTRTGQDVDERARKDDCPSCQQADGIRFLGTAIATKLSVSLSILFGNAALDSAEKKSLVFTDSVQDAAHRAGFVQSRSHVMTLRATLKDAIGTVPTTLDTLVEDVMSQAGDDQFHRYRLVPPDCLLLEPFDRFWKADRLRDVSGRDRSWVKRRLLFDAALEVGLQSGFGRTLESTGSIVASVDAGPGSTLLGIARRVLTSDEVELLDIARVDDRLLVAWVRGLLERMRRNGGIEHEWLRTYLHEDGRRYRIWGGRPKTGMPAFPAGRAAPAFPRVGAPLARQSESGLDTVRSPQSWYARWAVKCLGVNAQHGAKLAERLLAALAAADLLAVTETQSQGKAYGIPSGSVRLQATEASDLEEGRTLLVCDTCQDQQPAAPEVVGQLAGAPCLVVRCRGTLERASRSDNFYRRLYDSADMRRVIAHEHTSLLHDTVRREVEEGFKASNPSPDAPNVLVATPTLEMGIDIGDLSTVMLSSLPDSVAKYVQRVGRAGRLTGNALNLAFVTGRGDQLPKLGNPLSVINGEVRPPATYLDAEEILRRQYLASIIDSLARSGEMTLPTKAGDALRSSAPESFLGRVLEVAAAHAEDYLGKFLGAFDGLDPAVVDGLKRWAVPDPDWDVEESLGALVHRASTEWQRGEESLERRRQEIEDALPSLQAAAESPAASDDDKRAWRSAEAAYKLTKRELAELRTQHWVSALEERGILPNYTLLDDMVTLEARVTWVDPETGTYESEAETVQRASSQALRELAPGATFYARGLAMRIDGLDMGQDASNVRSWVWCAECGYALDVQQSAGPAFCPRCESSQLKDTGQRFDVVRLEHVYSEVRRDRDLIDDRDEQRKRTGFSIATAADLDPAQVADQWHVTDGDFGVSHYRKVNIRWLNLGPRSRSGVTNVEIAGQSVAAALFRVCAGCGKLDSTANLNQRDEHRPWCRYRDSKDEDTRSVALSRELRTQGVVITLPISVTLGDRYAVPSVAASLLLGLRQEIGGAPDHLQVETVPVPVVGGEGERVREALLLHDLVPGGTGYLADLASAERVWRLLVKAYDVIAQCECRDEGRQACHRCILPFSRGGSVELLSNVSAERHLRSLLRLGEDETWDDLDAEQMRWTIEQGQAASASGESALELRFRAVFTERLAAGGATVHEIPGPNGNQLQITGLGKGRVWRLVPQENMHGAKPDFVLRTDDPNVPEVAIFTDGWQFHAHWKTNRIADDAQKRANLRDAGKAVLSVTYDDLVQEPGEAGPQWLNPAAVEQLFASMGDSAGGITQGVVDDLRDGPLSVLLGRMQRVVDKEPRRALSRNLGWLFLVNSTSLGVPADRPLTEVAAAVLDGEPLAGSSLGALWQRDHLVVVSRLTGPQNIETVVMLDDRREALEQPTHKAAWQEWLRISNAVTPAGFVHVTARSLGLRADAVVTPSPLEEQLESLTGAWIALGEMELTEAEKALLAQLASQGVPVPEVGVEVDGLPIDIAWPEHKVAVLLEADEDFADELRDGGWMVVDPDADLIAAALRTEGR</sequence>
<name>A0ABY4YS48_9MICO</name>
<keyword evidence="5" id="KW-0347">Helicase</keyword>
<gene>
    <name evidence="5" type="ORF">NF556_16430</name>
</gene>
<evidence type="ECO:0000313" key="6">
    <source>
        <dbReference type="Proteomes" id="UP001056455"/>
    </source>
</evidence>
<dbReference type="PANTHER" id="PTHR47957:SF3">
    <property type="entry name" value="ATP-DEPENDENT HELICASE HRQ1"/>
    <property type="match status" value="1"/>
</dbReference>